<dbReference type="AlphaFoldDB" id="F2RVM0"/>
<evidence type="ECO:0000313" key="6">
    <source>
        <dbReference type="Proteomes" id="UP000009172"/>
    </source>
</evidence>
<dbReference type="PROSITE" id="PS51192">
    <property type="entry name" value="HELICASE_ATP_BIND_1"/>
    <property type="match status" value="1"/>
</dbReference>
<dbReference type="SMART" id="SM00487">
    <property type="entry name" value="DEXDc"/>
    <property type="match status" value="1"/>
</dbReference>
<evidence type="ECO:0000313" key="5">
    <source>
        <dbReference type="EMBL" id="EGD95369.1"/>
    </source>
</evidence>
<keyword evidence="3" id="KW-0067">ATP-binding</keyword>
<dbReference type="GO" id="GO:0005524">
    <property type="term" value="F:ATP binding"/>
    <property type="evidence" value="ECO:0007669"/>
    <property type="project" value="UniProtKB-KW"/>
</dbReference>
<dbReference type="GO" id="GO:0006281">
    <property type="term" value="P:DNA repair"/>
    <property type="evidence" value="ECO:0007669"/>
    <property type="project" value="TreeGrafter"/>
</dbReference>
<reference evidence="6" key="1">
    <citation type="journal article" date="2012" name="MBio">
        <title>Comparative genome analysis of Trichophyton rubrum and related dermatophytes reveals candidate genes involved in infection.</title>
        <authorList>
            <person name="Martinez D.A."/>
            <person name="Oliver B.G."/>
            <person name="Graeser Y."/>
            <person name="Goldberg J.M."/>
            <person name="Li W."/>
            <person name="Martinez-Rossi N.M."/>
            <person name="Monod M."/>
            <person name="Shelest E."/>
            <person name="Barton R.C."/>
            <person name="Birch E."/>
            <person name="Brakhage A.A."/>
            <person name="Chen Z."/>
            <person name="Gurr S.J."/>
            <person name="Heiman D."/>
            <person name="Heitman J."/>
            <person name="Kosti I."/>
            <person name="Rossi A."/>
            <person name="Saif S."/>
            <person name="Samalova M."/>
            <person name="Saunders C.W."/>
            <person name="Shea T."/>
            <person name="Summerbell R.C."/>
            <person name="Xu J."/>
            <person name="Young S."/>
            <person name="Zeng Q."/>
            <person name="Birren B.W."/>
            <person name="Cuomo C.A."/>
            <person name="White T.C."/>
        </authorList>
    </citation>
    <scope>NUCLEOTIDE SEQUENCE [LARGE SCALE GENOMIC DNA]</scope>
    <source>
        <strain evidence="6">CBS 112818</strain>
    </source>
</reference>
<evidence type="ECO:0000256" key="1">
    <source>
        <dbReference type="ARBA" id="ARBA00022741"/>
    </source>
</evidence>
<dbReference type="HOGENOM" id="CLU_280081_0_0_1"/>
<dbReference type="Pfam" id="PF00176">
    <property type="entry name" value="SNF2-rel_dom"/>
    <property type="match status" value="1"/>
</dbReference>
<organism evidence="5 6">
    <name type="scientific">Trichophyton tonsurans (strain CBS 112818)</name>
    <name type="common">Scalp ringworm fungus</name>
    <dbReference type="NCBI Taxonomy" id="647933"/>
    <lineage>
        <taxon>Eukaryota</taxon>
        <taxon>Fungi</taxon>
        <taxon>Dikarya</taxon>
        <taxon>Ascomycota</taxon>
        <taxon>Pezizomycotina</taxon>
        <taxon>Eurotiomycetes</taxon>
        <taxon>Eurotiomycetidae</taxon>
        <taxon>Onygenales</taxon>
        <taxon>Arthrodermataceae</taxon>
        <taxon>Trichophyton</taxon>
    </lineage>
</organism>
<dbReference type="PANTHER" id="PTHR45626">
    <property type="entry name" value="TRANSCRIPTION TERMINATION FACTOR 2-RELATED"/>
    <property type="match status" value="1"/>
</dbReference>
<dbReference type="CDD" id="cd18793">
    <property type="entry name" value="SF2_C_SNF"/>
    <property type="match status" value="1"/>
</dbReference>
<feature type="domain" description="Helicase ATP-binding" evidence="4">
    <location>
        <begin position="429"/>
        <end position="661"/>
    </location>
</feature>
<dbReference type="Proteomes" id="UP000009172">
    <property type="component" value="Unassembled WGS sequence"/>
</dbReference>
<evidence type="ECO:0000256" key="2">
    <source>
        <dbReference type="ARBA" id="ARBA00022801"/>
    </source>
</evidence>
<keyword evidence="6" id="KW-1185">Reference proteome</keyword>
<accession>F2RVM0</accession>
<dbReference type="SUPFAM" id="SSF52540">
    <property type="entry name" value="P-loop containing nucleoside triphosphate hydrolases"/>
    <property type="match status" value="2"/>
</dbReference>
<dbReference type="InterPro" id="IPR038718">
    <property type="entry name" value="SNF2-like_sf"/>
</dbReference>
<dbReference type="Gene3D" id="3.40.50.10810">
    <property type="entry name" value="Tandem AAA-ATPase domain"/>
    <property type="match status" value="1"/>
</dbReference>
<keyword evidence="2" id="KW-0378">Hydrolase</keyword>
<gene>
    <name evidence="5" type="ORF">TESG_02855</name>
</gene>
<protein>
    <recommendedName>
        <fullName evidence="4">Helicase ATP-binding domain-containing protein</fullName>
    </recommendedName>
</protein>
<keyword evidence="1" id="KW-0547">Nucleotide-binding</keyword>
<dbReference type="EMBL" id="GG698487">
    <property type="protein sequence ID" value="EGD95369.1"/>
    <property type="molecule type" value="Genomic_DNA"/>
</dbReference>
<dbReference type="InterPro" id="IPR050628">
    <property type="entry name" value="SNF2_RAD54_helicase_TF"/>
</dbReference>
<dbReference type="GO" id="GO:0016787">
    <property type="term" value="F:hydrolase activity"/>
    <property type="evidence" value="ECO:0007669"/>
    <property type="project" value="UniProtKB-KW"/>
</dbReference>
<dbReference type="InterPro" id="IPR027417">
    <property type="entry name" value="P-loop_NTPase"/>
</dbReference>
<name>F2RVM0_TRIT1</name>
<dbReference type="GO" id="GO:0005634">
    <property type="term" value="C:nucleus"/>
    <property type="evidence" value="ECO:0007669"/>
    <property type="project" value="TreeGrafter"/>
</dbReference>
<proteinExistence type="predicted"/>
<dbReference type="InterPro" id="IPR049730">
    <property type="entry name" value="SNF2/RAD54-like_C"/>
</dbReference>
<dbReference type="InterPro" id="IPR014001">
    <property type="entry name" value="Helicase_ATP-bd"/>
</dbReference>
<evidence type="ECO:0000259" key="4">
    <source>
        <dbReference type="PROSITE" id="PS51192"/>
    </source>
</evidence>
<evidence type="ECO:0000256" key="3">
    <source>
        <dbReference type="ARBA" id="ARBA00022840"/>
    </source>
</evidence>
<dbReference type="Gene3D" id="3.40.50.300">
    <property type="entry name" value="P-loop containing nucleotide triphosphate hydrolases"/>
    <property type="match status" value="1"/>
</dbReference>
<dbReference type="InterPro" id="IPR000330">
    <property type="entry name" value="SNF2_N"/>
</dbReference>
<dbReference type="GO" id="GO:0008094">
    <property type="term" value="F:ATP-dependent activity, acting on DNA"/>
    <property type="evidence" value="ECO:0007669"/>
    <property type="project" value="TreeGrafter"/>
</dbReference>
<sequence length="1144" mass="129192">MSAVTGVYQSLDKLAEFLGFDTVQALQSWMGEKLCKPYWDEYTRGCAEVELFRGKKARLADCHSVLRHLAEGEAGGNRKFSSDFPDTPSWKFIDWQARLLYKIRSVNQADRHGIFFGKNMNEIEMATRAGQVILRLNLDASREQRPNKRVRATGEFDHWRTEDNEAIPTPVNPNGGAACVVWTDIPTEMEDNGKKTMITLTGLVRYTYEQFLEEIRNGLQLKECGYEIDELSVAGDPIASDTFEEFLKIAGGSKRKVVVDLTTKNCPVGLDIPTIENEEDTSRRLLFDIMVAEKVTSGFDLKNRFCKWSLIQEVTRSFPSRIKSEWELLTGGIDSRGDSIRWLHTSKDSDEFQGEAGDGLILCEPTKEDLQRYREQEKWIDNKDLQRQGHPEACRALGIPNPDIPRLPGMLVSAKFEFWQPLAIKAIKEFEEGYLRGGILADDVGIGKTFEAIGLEQYHWNLRKAALESNLEVAAPWPTLIVVPPNLIHQWASAIKAISSDLVVKIYYGGKRQTSADGIEYLTGILSKDSEIFSETEEAARTTIITSLRTLTSRHGPSVLKKAIRNEIMDKDESTRYASVMEAVKDRMKGMKSAPESWCHNLKGLFKRVIVDEAHEIRKKTIFSAVTLRWLEAPSVLLLTATPIWNDLSDILGLLYQLEPHEDPWSNESLEKLGVLDTDAWNATAGSEEDDDSWNDCDYADEENDAQDLKRLMERFDPWDVESDEPASCLRYTSESVKYHIIKANISLVTKGKRMREVLKACMLKRSYGSLVNGQVVGKSLPAVQNISVNLAFTPEEQKIYEGIFGDCMAQAFKGRRGKNGKGADMGNDAIGALSASKFRRLCLVTTWTEFDHIASSYTAKKLKDRRKNGVLHAHTILKDVKNAKRQRPYHIANSPEGLADTQMDPLPSKDDTSEILRSHCHSSPKLRYLLQLVAELVILRKEKLLIFVTMPAQVLWLESVLQLLDLDAHSYRAGLNVQDRQILADTFHRSPDKCYILITSFWVCCTGLNLQGHCRNLVFWDSAPISVEQQALGRLKRVGATKTIRLFRLYVENTFSTVQNMKYINKAIPGLMAQLNMEVFGNNNDDGPVCLGDWVVHEGHLVRANDPSVAGLHLKILDGEQLLTCILMVLQGKAIQYEREILT</sequence>
<dbReference type="OrthoDB" id="4170557at2759"/>